<evidence type="ECO:0000256" key="2">
    <source>
        <dbReference type="ARBA" id="ARBA00004496"/>
    </source>
</evidence>
<accession>A0ABY6DJP9</accession>
<evidence type="ECO:0000256" key="6">
    <source>
        <dbReference type="ARBA" id="ARBA00022490"/>
    </source>
</evidence>
<dbReference type="Pfam" id="PF02108">
    <property type="entry name" value="FliH"/>
    <property type="match status" value="1"/>
</dbReference>
<keyword evidence="12" id="KW-0966">Cell projection</keyword>
<sequence>MPTPPRRVIPREELTAWERWELGALHEEAQERARAAAHAPAAPVAAPEPSVPPPAQPAPEPAPVVQPEPESVAPMQWPTAEEIEAIQQQAQREGFEAGLEAGRLAAELEVERLKALLMKLQSLVGDLDAALADKVLDLALVVGRQMVRKALEVDRERLLPLLREALATLPPMRPPARLFLNPADQDAVEALLGGELPADVWRLVPDPQIEAGGCRIDSSTSSADLSLATRWAGLVRVLGREQRADLAWQAEPQDAGEADDIAARDQGGPDV</sequence>
<feature type="region of interest" description="Disordered" evidence="10">
    <location>
        <begin position="249"/>
        <end position="271"/>
    </location>
</feature>
<dbReference type="PANTHER" id="PTHR34982:SF1">
    <property type="entry name" value="FLAGELLAR ASSEMBLY PROTEIN FLIH"/>
    <property type="match status" value="1"/>
</dbReference>
<keyword evidence="13" id="KW-1185">Reference proteome</keyword>
<protein>
    <recommendedName>
        <fullName evidence="4">Flagellar assembly protein FliH</fullName>
    </recommendedName>
</protein>
<dbReference type="Proteomes" id="UP001061302">
    <property type="component" value="Chromosome"/>
</dbReference>
<organism evidence="12 13">
    <name type="scientific">Chitiniphilus purpureus</name>
    <dbReference type="NCBI Taxonomy" id="2981137"/>
    <lineage>
        <taxon>Bacteria</taxon>
        <taxon>Pseudomonadati</taxon>
        <taxon>Pseudomonadota</taxon>
        <taxon>Betaproteobacteria</taxon>
        <taxon>Neisseriales</taxon>
        <taxon>Chitinibacteraceae</taxon>
        <taxon>Chitiniphilus</taxon>
    </lineage>
</organism>
<evidence type="ECO:0000256" key="5">
    <source>
        <dbReference type="ARBA" id="ARBA00022448"/>
    </source>
</evidence>
<dbReference type="InterPro" id="IPR000563">
    <property type="entry name" value="Flag_FliH"/>
</dbReference>
<dbReference type="EMBL" id="CP106753">
    <property type="protein sequence ID" value="UXY14590.1"/>
    <property type="molecule type" value="Genomic_DNA"/>
</dbReference>
<evidence type="ECO:0000256" key="9">
    <source>
        <dbReference type="ARBA" id="ARBA00023225"/>
    </source>
</evidence>
<keyword evidence="12" id="KW-0282">Flagellum</keyword>
<dbReference type="InterPro" id="IPR018035">
    <property type="entry name" value="Flagellar_FliH/T3SS_HrpE"/>
</dbReference>
<evidence type="ECO:0000313" key="13">
    <source>
        <dbReference type="Proteomes" id="UP001061302"/>
    </source>
</evidence>
<dbReference type="InterPro" id="IPR051472">
    <property type="entry name" value="T3SS_Stator/FliH"/>
</dbReference>
<feature type="compositionally biased region" description="Pro residues" evidence="10">
    <location>
        <begin position="49"/>
        <end position="66"/>
    </location>
</feature>
<keyword evidence="8" id="KW-0653">Protein transport</keyword>
<evidence type="ECO:0000256" key="7">
    <source>
        <dbReference type="ARBA" id="ARBA00022795"/>
    </source>
</evidence>
<evidence type="ECO:0000256" key="8">
    <source>
        <dbReference type="ARBA" id="ARBA00022927"/>
    </source>
</evidence>
<feature type="domain" description="Flagellar assembly protein FliH/Type III secretion system HrpE" evidence="11">
    <location>
        <begin position="109"/>
        <end position="232"/>
    </location>
</feature>
<dbReference type="RefSeq" id="WP_263123892.1">
    <property type="nucleotide sequence ID" value="NZ_CP106753.1"/>
</dbReference>
<comment type="similarity">
    <text evidence="3">Belongs to the FliH family.</text>
</comment>
<evidence type="ECO:0000256" key="4">
    <source>
        <dbReference type="ARBA" id="ARBA00016507"/>
    </source>
</evidence>
<keyword evidence="5" id="KW-0813">Transport</keyword>
<evidence type="ECO:0000313" key="12">
    <source>
        <dbReference type="EMBL" id="UXY14590.1"/>
    </source>
</evidence>
<dbReference type="PANTHER" id="PTHR34982">
    <property type="entry name" value="YOP PROTEINS TRANSLOCATION PROTEIN L"/>
    <property type="match status" value="1"/>
</dbReference>
<feature type="compositionally biased region" description="Low complexity" evidence="10">
    <location>
        <begin position="36"/>
        <end position="48"/>
    </location>
</feature>
<evidence type="ECO:0000256" key="3">
    <source>
        <dbReference type="ARBA" id="ARBA00006602"/>
    </source>
</evidence>
<proteinExistence type="inferred from homology"/>
<name>A0ABY6DJP9_9NEIS</name>
<evidence type="ECO:0000256" key="10">
    <source>
        <dbReference type="SAM" id="MobiDB-lite"/>
    </source>
</evidence>
<gene>
    <name evidence="12" type="ORF">N8I74_14865</name>
</gene>
<comment type="function">
    <text evidence="1">Needed for flagellar regrowth and assembly.</text>
</comment>
<keyword evidence="6" id="KW-0963">Cytoplasm</keyword>
<dbReference type="PRINTS" id="PR01003">
    <property type="entry name" value="FLGFLIH"/>
</dbReference>
<evidence type="ECO:0000256" key="1">
    <source>
        <dbReference type="ARBA" id="ARBA00003041"/>
    </source>
</evidence>
<keyword evidence="12" id="KW-0969">Cilium</keyword>
<keyword evidence="9" id="KW-1006">Bacterial flagellum protein export</keyword>
<feature type="region of interest" description="Disordered" evidence="10">
    <location>
        <begin position="28"/>
        <end position="71"/>
    </location>
</feature>
<reference evidence="12" key="1">
    <citation type="submission" date="2022-10" db="EMBL/GenBank/DDBJ databases">
        <title>Chitiniphilus purpureus sp. nov., a novel chitin-degrading bacterium isolated from crawfish pond sediment.</title>
        <authorList>
            <person name="Li K."/>
        </authorList>
    </citation>
    <scope>NUCLEOTIDE SEQUENCE</scope>
    <source>
        <strain evidence="12">CD1</strain>
    </source>
</reference>
<keyword evidence="7" id="KW-1005">Bacterial flagellum biogenesis</keyword>
<comment type="subcellular location">
    <subcellularLocation>
        <location evidence="2">Cytoplasm</location>
    </subcellularLocation>
</comment>
<evidence type="ECO:0000259" key="11">
    <source>
        <dbReference type="Pfam" id="PF02108"/>
    </source>
</evidence>